<dbReference type="GO" id="GO:0008408">
    <property type="term" value="F:3'-5' exonuclease activity"/>
    <property type="evidence" value="ECO:0007669"/>
    <property type="project" value="InterPro"/>
</dbReference>
<dbReference type="Gene3D" id="3.30.420.10">
    <property type="entry name" value="Ribonuclease H-like superfamily/Ribonuclease H"/>
    <property type="match status" value="1"/>
</dbReference>
<dbReference type="SUPFAM" id="SSF53098">
    <property type="entry name" value="Ribonuclease H-like"/>
    <property type="match status" value="1"/>
</dbReference>
<evidence type="ECO:0000256" key="3">
    <source>
        <dbReference type="ARBA" id="ARBA00022839"/>
    </source>
</evidence>
<evidence type="ECO:0000256" key="2">
    <source>
        <dbReference type="ARBA" id="ARBA00022801"/>
    </source>
</evidence>
<feature type="domain" description="3'-5' exonuclease" evidence="5">
    <location>
        <begin position="365"/>
        <end position="580"/>
    </location>
</feature>
<sequence length="902" mass="102688">MSSSSTGLDPLHLLHTLQELWTKKEIHELREEAGRGFASLTDPHEGVLVLLESCHNWRKGKAQSLGYYIISEFDRWIKEHPPVQQPAARQKMLHPRVFSLLLEAPSNSLGLLISLYDLESADQSYLFDLVTYMRQKGKYKEAVSLSIKMRLQPALDVEEMCIPLLLQDKTNLVEAYVADYPDLQRQLVQTLDSWCDSTVNIRDIRRRYERVVHIRWEKLNRKVLSKLVFRLLELYGIDPAICPNVVNQRYLASVKYLLHKRFVEKSMSEENWSEHIQATIGQNRWLQEQLVSLLMRYTDLDTVARWALWFNVPRENLSYSVGKRLKELEKNNVTGPESGEAVESWQLIESRRRWFYQLPISTANIHFLHSLDQLRSCAPSLLKAGAVLGIDMEWRPTFGVLMKSRVSIMQVALKDRVYLMDMPQLVNQAETEGREAELIHFIHTLFTDQTITKLGYGTAGDLRSLSSAYPLFKDIMHQTAGMIDLLIIHKKLQKVPDRRAGGSREVDVVASGQEDVDLVTRQSEKGLSLLVRHVLGKPLDKTEQLSNWEKRPLRQNQIIYAAIDAYCLLEVYETLLREPQQFGLSYSLNDSLVGKSEKRSKEQKRKKNKNKAGISEQRHERTSLPLPDDTAPLLDQVLPVPEEADAPAFLPVPPSEFSVICDSMLQGLGRYLRCLGVDVKMLENEDDHRKAAEIACEEGRVILTCGLPYQVLRSQVGEGRCFSVNCSDKAKDQAIKVLKHFNVQVTPADIFSRCQVCNGNRYLKLPVDEMAKMMKLKPDRTRARSADAKGARPGMSCEEAGSRDISARALEDSGRGQPGHSAYRPNCHWVERSWLDPETLRFTSGASLQVGAVPPGILDKVDVFYCCTGCGKVFWEGSHFGRVVSQFKEVLHIPDGATFYNL</sequence>
<reference evidence="6" key="4">
    <citation type="submission" date="2025-08" db="UniProtKB">
        <authorList>
            <consortium name="Ensembl"/>
        </authorList>
    </citation>
    <scope>IDENTIFICATION</scope>
</reference>
<keyword evidence="2" id="KW-0378">Hydrolase</keyword>
<dbReference type="InterPro" id="IPR036397">
    <property type="entry name" value="RNaseH_sf"/>
</dbReference>
<feature type="region of interest" description="Disordered" evidence="4">
    <location>
        <begin position="595"/>
        <end position="630"/>
    </location>
</feature>
<feature type="region of interest" description="Disordered" evidence="4">
    <location>
        <begin position="777"/>
        <end position="802"/>
    </location>
</feature>
<dbReference type="GeneTree" id="ENSGT00390000006843"/>
<evidence type="ECO:0000313" key="6">
    <source>
        <dbReference type="Ensembl" id="ENSCMIP00000036168.1"/>
    </source>
</evidence>
<dbReference type="InterPro" id="IPR002782">
    <property type="entry name" value="Mut7-C_RNAse_dom"/>
</dbReference>
<dbReference type="PANTHER" id="PTHR47765">
    <property type="entry name" value="3'-5' EXONUCLEASE DOMAIN-CONTAINING PROTEIN"/>
    <property type="match status" value="1"/>
</dbReference>
<feature type="compositionally biased region" description="Basic and acidic residues" evidence="4">
    <location>
        <begin position="777"/>
        <end position="790"/>
    </location>
</feature>
<feature type="compositionally biased region" description="Basic residues" evidence="4">
    <location>
        <begin position="601"/>
        <end position="610"/>
    </location>
</feature>
<keyword evidence="7" id="KW-1185">Reference proteome</keyword>
<reference evidence="7" key="3">
    <citation type="journal article" date="2014" name="Nature">
        <title>Elephant shark genome provides unique insights into gnathostome evolution.</title>
        <authorList>
            <consortium name="International Elephant Shark Genome Sequencing Consortium"/>
            <person name="Venkatesh B."/>
            <person name="Lee A.P."/>
            <person name="Ravi V."/>
            <person name="Maurya A.K."/>
            <person name="Lian M.M."/>
            <person name="Swann J.B."/>
            <person name="Ohta Y."/>
            <person name="Flajnik M.F."/>
            <person name="Sutoh Y."/>
            <person name="Kasahara M."/>
            <person name="Hoon S."/>
            <person name="Gangu V."/>
            <person name="Roy S.W."/>
            <person name="Irimia M."/>
            <person name="Korzh V."/>
            <person name="Kondrychyn I."/>
            <person name="Lim Z.W."/>
            <person name="Tay B.H."/>
            <person name="Tohari S."/>
            <person name="Kong K.W."/>
            <person name="Ho S."/>
            <person name="Lorente-Galdos B."/>
            <person name="Quilez J."/>
            <person name="Marques-Bonet T."/>
            <person name="Raney B.J."/>
            <person name="Ingham P.W."/>
            <person name="Tay A."/>
            <person name="Hillier L.W."/>
            <person name="Minx P."/>
            <person name="Boehm T."/>
            <person name="Wilson R.K."/>
            <person name="Brenner S."/>
            <person name="Warren W.C."/>
        </authorList>
    </citation>
    <scope>NUCLEOTIDE SEQUENCE [LARGE SCALE GENOMIC DNA]</scope>
</reference>
<protein>
    <recommendedName>
        <fullName evidence="5">3'-5' exonuclease domain-containing protein</fullName>
    </recommendedName>
</protein>
<dbReference type="PANTHER" id="PTHR47765:SF2">
    <property type="entry name" value="EXONUCLEASE MUT-7 HOMOLOG"/>
    <property type="match status" value="1"/>
</dbReference>
<evidence type="ECO:0000256" key="1">
    <source>
        <dbReference type="ARBA" id="ARBA00022722"/>
    </source>
</evidence>
<dbReference type="InterPro" id="IPR012337">
    <property type="entry name" value="RNaseH-like_sf"/>
</dbReference>
<dbReference type="GeneID" id="103183001"/>
<reference evidence="7" key="2">
    <citation type="journal article" date="2007" name="PLoS Biol.">
        <title>Survey sequencing and comparative analysis of the elephant shark (Callorhinchus milii) genome.</title>
        <authorList>
            <person name="Venkatesh B."/>
            <person name="Kirkness E.F."/>
            <person name="Loh Y.H."/>
            <person name="Halpern A.L."/>
            <person name="Lee A.P."/>
            <person name="Johnson J."/>
            <person name="Dandona N."/>
            <person name="Viswanathan L.D."/>
            <person name="Tay A."/>
            <person name="Venter J.C."/>
            <person name="Strausberg R.L."/>
            <person name="Brenner S."/>
        </authorList>
    </citation>
    <scope>NUCLEOTIDE SEQUENCE [LARGE SCALE GENOMIC DNA]</scope>
</reference>
<name>A0A4W3JDL2_CALMI</name>
<dbReference type="Pfam" id="PF01927">
    <property type="entry name" value="Mut7-C"/>
    <property type="match status" value="2"/>
</dbReference>
<keyword evidence="1" id="KW-0540">Nuclease</keyword>
<dbReference type="InterPro" id="IPR052408">
    <property type="entry name" value="Exonuclease_MUT-7-like"/>
</dbReference>
<evidence type="ECO:0000256" key="4">
    <source>
        <dbReference type="SAM" id="MobiDB-lite"/>
    </source>
</evidence>
<dbReference type="InterPro" id="IPR037432">
    <property type="entry name" value="Mut-7_DEDDy_dom"/>
</dbReference>
<dbReference type="GO" id="GO:0003676">
    <property type="term" value="F:nucleic acid binding"/>
    <property type="evidence" value="ECO:0007669"/>
    <property type="project" value="InterPro"/>
</dbReference>
<dbReference type="AlphaFoldDB" id="A0A4W3JDL2"/>
<reference evidence="6" key="5">
    <citation type="submission" date="2025-09" db="UniProtKB">
        <authorList>
            <consortium name="Ensembl"/>
        </authorList>
    </citation>
    <scope>IDENTIFICATION</scope>
</reference>
<dbReference type="InParanoid" id="A0A4W3JDL2"/>
<dbReference type="CDD" id="cd06146">
    <property type="entry name" value="mut-7_like_exo"/>
    <property type="match status" value="1"/>
</dbReference>
<dbReference type="OrthoDB" id="18193at2759"/>
<dbReference type="FunFam" id="3.30.420.10:FF:000074">
    <property type="entry name" value="exonuclease mut-7 homolog isoform X2"/>
    <property type="match status" value="1"/>
</dbReference>
<evidence type="ECO:0000259" key="5">
    <source>
        <dbReference type="SMART" id="SM00474"/>
    </source>
</evidence>
<proteinExistence type="predicted"/>
<gene>
    <name evidence="6" type="primary">exd3</name>
</gene>
<dbReference type="GO" id="GO:0006139">
    <property type="term" value="P:nucleobase-containing compound metabolic process"/>
    <property type="evidence" value="ECO:0007669"/>
    <property type="project" value="InterPro"/>
</dbReference>
<organism evidence="6 7">
    <name type="scientific">Callorhinchus milii</name>
    <name type="common">Ghost shark</name>
    <dbReference type="NCBI Taxonomy" id="7868"/>
    <lineage>
        <taxon>Eukaryota</taxon>
        <taxon>Metazoa</taxon>
        <taxon>Chordata</taxon>
        <taxon>Craniata</taxon>
        <taxon>Vertebrata</taxon>
        <taxon>Chondrichthyes</taxon>
        <taxon>Holocephali</taxon>
        <taxon>Chimaeriformes</taxon>
        <taxon>Callorhinchidae</taxon>
        <taxon>Callorhinchus</taxon>
    </lineage>
</organism>
<accession>A0A4W3JDL2</accession>
<dbReference type="RefSeq" id="XP_007898398.1">
    <property type="nucleotide sequence ID" value="XM_007900207.2"/>
</dbReference>
<dbReference type="STRING" id="7868.ENSCMIP00000036168"/>
<dbReference type="KEGG" id="cmk:103183001"/>
<dbReference type="InterPro" id="IPR002562">
    <property type="entry name" value="3'-5'_exonuclease_dom"/>
</dbReference>
<dbReference type="Pfam" id="PF01612">
    <property type="entry name" value="DNA_pol_A_exo1"/>
    <property type="match status" value="1"/>
</dbReference>
<dbReference type="Proteomes" id="UP000314986">
    <property type="component" value="Unassembled WGS sequence"/>
</dbReference>
<dbReference type="CTD" id="54932"/>
<reference evidence="7" key="1">
    <citation type="journal article" date="2006" name="Science">
        <title>Ancient noncoding elements conserved in the human genome.</title>
        <authorList>
            <person name="Venkatesh B."/>
            <person name="Kirkness E.F."/>
            <person name="Loh Y.H."/>
            <person name="Halpern A.L."/>
            <person name="Lee A.P."/>
            <person name="Johnson J."/>
            <person name="Dandona N."/>
            <person name="Viswanathan L.D."/>
            <person name="Tay A."/>
            <person name="Venter J.C."/>
            <person name="Strausberg R.L."/>
            <person name="Brenner S."/>
        </authorList>
    </citation>
    <scope>NUCLEOTIDE SEQUENCE [LARGE SCALE GENOMIC DNA]</scope>
</reference>
<keyword evidence="3" id="KW-0269">Exonuclease</keyword>
<dbReference type="Ensembl" id="ENSCMIT00000036701.1">
    <property type="protein sequence ID" value="ENSCMIP00000036168.1"/>
    <property type="gene ID" value="ENSCMIG00000015291.1"/>
</dbReference>
<dbReference type="SMART" id="SM00474">
    <property type="entry name" value="35EXOc"/>
    <property type="match status" value="1"/>
</dbReference>
<dbReference type="OMA" id="CSNWANR"/>
<evidence type="ECO:0000313" key="7">
    <source>
        <dbReference type="Proteomes" id="UP000314986"/>
    </source>
</evidence>